<evidence type="ECO:0000313" key="1">
    <source>
        <dbReference type="EMBL" id="KAK3911601.1"/>
    </source>
</evidence>
<keyword evidence="2" id="KW-1185">Reference proteome</keyword>
<dbReference type="Proteomes" id="UP001219518">
    <property type="component" value="Unassembled WGS sequence"/>
</dbReference>
<accession>A0AAE1L9D1</accession>
<evidence type="ECO:0000313" key="2">
    <source>
        <dbReference type="Proteomes" id="UP001219518"/>
    </source>
</evidence>
<dbReference type="AlphaFoldDB" id="A0AAE1L9D1"/>
<organism evidence="1 2">
    <name type="scientific">Frankliniella fusca</name>
    <dbReference type="NCBI Taxonomy" id="407009"/>
    <lineage>
        <taxon>Eukaryota</taxon>
        <taxon>Metazoa</taxon>
        <taxon>Ecdysozoa</taxon>
        <taxon>Arthropoda</taxon>
        <taxon>Hexapoda</taxon>
        <taxon>Insecta</taxon>
        <taxon>Pterygota</taxon>
        <taxon>Neoptera</taxon>
        <taxon>Paraneoptera</taxon>
        <taxon>Thysanoptera</taxon>
        <taxon>Terebrantia</taxon>
        <taxon>Thripoidea</taxon>
        <taxon>Thripidae</taxon>
        <taxon>Frankliniella</taxon>
    </lineage>
</organism>
<reference evidence="1" key="2">
    <citation type="journal article" date="2023" name="BMC Genomics">
        <title>Pest status, molecular evolution, and epigenetic factors derived from the genome assembly of Frankliniella fusca, a thysanopteran phytovirus vector.</title>
        <authorList>
            <person name="Catto M.A."/>
            <person name="Labadie P.E."/>
            <person name="Jacobson A.L."/>
            <person name="Kennedy G.G."/>
            <person name="Srinivasan R."/>
            <person name="Hunt B.G."/>
        </authorList>
    </citation>
    <scope>NUCLEOTIDE SEQUENCE</scope>
    <source>
        <strain evidence="1">PL_HMW_Pooled</strain>
    </source>
</reference>
<sequence>MRELEARFQVSAIRSMPSLRTPFENHSTTRNLNIKKILLFQFLYGKIGSTAANCQVNVMRKSSLALVGENRVKVCNLKGDVCYDQ</sequence>
<protein>
    <submittedName>
        <fullName evidence="1">Chromatin assembly factor 1 subunit FSM</fullName>
    </submittedName>
</protein>
<gene>
    <name evidence="1" type="ORF">KUF71_021262</name>
</gene>
<name>A0AAE1L9D1_9NEOP</name>
<proteinExistence type="predicted"/>
<reference evidence="1" key="1">
    <citation type="submission" date="2021-07" db="EMBL/GenBank/DDBJ databases">
        <authorList>
            <person name="Catto M.A."/>
            <person name="Jacobson A."/>
            <person name="Kennedy G."/>
            <person name="Labadie P."/>
            <person name="Hunt B.G."/>
            <person name="Srinivasan R."/>
        </authorList>
    </citation>
    <scope>NUCLEOTIDE SEQUENCE</scope>
    <source>
        <strain evidence="1">PL_HMW_Pooled</strain>
        <tissue evidence="1">Head</tissue>
    </source>
</reference>
<comment type="caution">
    <text evidence="1">The sequence shown here is derived from an EMBL/GenBank/DDBJ whole genome shotgun (WGS) entry which is preliminary data.</text>
</comment>
<dbReference type="EMBL" id="JAHWGI010000280">
    <property type="protein sequence ID" value="KAK3911601.1"/>
    <property type="molecule type" value="Genomic_DNA"/>
</dbReference>